<dbReference type="Proteomes" id="UP000220841">
    <property type="component" value="Unassembled WGS sequence"/>
</dbReference>
<gene>
    <name evidence="2" type="ORF">CN585_28540</name>
</gene>
<evidence type="ECO:0000313" key="2">
    <source>
        <dbReference type="EMBL" id="PEP89731.1"/>
    </source>
</evidence>
<sequence length="165" mass="16354">ATGPAGPTGATGSTGATGPAGTGTFTPVVMSTTKTTNQTLPGGSSTIITNWNPGIDTAAQFNPTAGTYTIPINGIYQIQVCAEITPVSGSSNSCNLAININGTPTVASGFSISSATSTNILTIAFSKILSLSAGNVITLNINTGPQSTLIASAPNTAIFDIFQIA</sequence>
<accession>A0A2A8H7Z5</accession>
<dbReference type="SUPFAM" id="SSF49842">
    <property type="entry name" value="TNF-like"/>
    <property type="match status" value="1"/>
</dbReference>
<dbReference type="EMBL" id="NUBY01000262">
    <property type="protein sequence ID" value="PEP89731.1"/>
    <property type="molecule type" value="Genomic_DNA"/>
</dbReference>
<reference evidence="2 3" key="1">
    <citation type="submission" date="2017-09" db="EMBL/GenBank/DDBJ databases">
        <title>Large-scale bioinformatics analysis of Bacillus genomes uncovers conserved roles of natural products in bacterial physiology.</title>
        <authorList>
            <consortium name="Agbiome Team Llc"/>
            <person name="Bleich R.M."/>
            <person name="Grubbs K.J."/>
            <person name="Santa Maria K.C."/>
            <person name="Allen S.E."/>
            <person name="Farag S."/>
            <person name="Shank E.A."/>
            <person name="Bowers A."/>
        </authorList>
    </citation>
    <scope>NUCLEOTIDE SEQUENCE [LARGE SCALE GENOMIC DNA]</scope>
    <source>
        <strain evidence="2 3">AFS021349</strain>
    </source>
</reference>
<dbReference type="AlphaFoldDB" id="A0A2A8H7Z5"/>
<evidence type="ECO:0008006" key="4">
    <source>
        <dbReference type="Google" id="ProtNLM"/>
    </source>
</evidence>
<organism evidence="2 3">
    <name type="scientific">Bacillus toyonensis</name>
    <dbReference type="NCBI Taxonomy" id="155322"/>
    <lineage>
        <taxon>Bacteria</taxon>
        <taxon>Bacillati</taxon>
        <taxon>Bacillota</taxon>
        <taxon>Bacilli</taxon>
        <taxon>Bacillales</taxon>
        <taxon>Bacillaceae</taxon>
        <taxon>Bacillus</taxon>
        <taxon>Bacillus cereus group</taxon>
    </lineage>
</organism>
<feature type="region of interest" description="Disordered" evidence="1">
    <location>
        <begin position="1"/>
        <end position="28"/>
    </location>
</feature>
<name>A0A2A8H7Z5_9BACI</name>
<evidence type="ECO:0000313" key="3">
    <source>
        <dbReference type="Proteomes" id="UP000220841"/>
    </source>
</evidence>
<feature type="compositionally biased region" description="Low complexity" evidence="1">
    <location>
        <begin position="1"/>
        <end position="27"/>
    </location>
</feature>
<protein>
    <recommendedName>
        <fullName evidence="4">Collagen-like protein</fullName>
    </recommendedName>
</protein>
<evidence type="ECO:0000256" key="1">
    <source>
        <dbReference type="SAM" id="MobiDB-lite"/>
    </source>
</evidence>
<dbReference type="Gene3D" id="2.60.120.40">
    <property type="match status" value="1"/>
</dbReference>
<comment type="caution">
    <text evidence="2">The sequence shown here is derived from an EMBL/GenBank/DDBJ whole genome shotgun (WGS) entry which is preliminary data.</text>
</comment>
<proteinExistence type="predicted"/>
<dbReference type="InterPro" id="IPR008983">
    <property type="entry name" value="Tumour_necrosis_fac-like_dom"/>
</dbReference>
<feature type="non-terminal residue" evidence="2">
    <location>
        <position position="1"/>
    </location>
</feature>